<evidence type="ECO:0000256" key="4">
    <source>
        <dbReference type="ARBA" id="ARBA00023136"/>
    </source>
</evidence>
<reference evidence="8 9" key="1">
    <citation type="submission" date="2020-05" db="EMBL/GenBank/DDBJ databases">
        <title>Parvularcula mediterraneae sp. nov., isolated from polypropylene straw from shallow seawater of the seashore of Laganas in Zakynthos island, Greece.</title>
        <authorList>
            <person name="Szabo I."/>
            <person name="Al-Omari J."/>
            <person name="Rado J."/>
            <person name="Szerdahelyi G.S."/>
        </authorList>
    </citation>
    <scope>NUCLEOTIDE SEQUENCE [LARGE SCALE GENOMIC DNA]</scope>
    <source>
        <strain evidence="8 9">ZS-1/3</strain>
    </source>
</reference>
<dbReference type="GO" id="GO:0005886">
    <property type="term" value="C:plasma membrane"/>
    <property type="evidence" value="ECO:0007669"/>
    <property type="project" value="InterPro"/>
</dbReference>
<feature type="coiled-coil region" evidence="5">
    <location>
        <begin position="71"/>
        <end position="98"/>
    </location>
</feature>
<evidence type="ECO:0000256" key="2">
    <source>
        <dbReference type="ARBA" id="ARBA00022692"/>
    </source>
</evidence>
<keyword evidence="9" id="KW-1185">Reference proteome</keyword>
<evidence type="ECO:0000256" key="6">
    <source>
        <dbReference type="SAM" id="Phobius"/>
    </source>
</evidence>
<organism evidence="8 9">
    <name type="scientific">Parvularcula mediterranea</name>
    <dbReference type="NCBI Taxonomy" id="2732508"/>
    <lineage>
        <taxon>Bacteria</taxon>
        <taxon>Pseudomonadati</taxon>
        <taxon>Pseudomonadota</taxon>
        <taxon>Alphaproteobacteria</taxon>
        <taxon>Parvularculales</taxon>
        <taxon>Parvularculaceae</taxon>
        <taxon>Parvularcula</taxon>
    </lineage>
</organism>
<keyword evidence="4 6" id="KW-0472">Membrane</keyword>
<dbReference type="InterPro" id="IPR010445">
    <property type="entry name" value="LapA_dom"/>
</dbReference>
<evidence type="ECO:0000313" key="9">
    <source>
        <dbReference type="Proteomes" id="UP000536835"/>
    </source>
</evidence>
<gene>
    <name evidence="8" type="ORF">HK107_05825</name>
</gene>
<comment type="caution">
    <text evidence="8">The sequence shown here is derived from an EMBL/GenBank/DDBJ whole genome shotgun (WGS) entry which is preliminary data.</text>
</comment>
<keyword evidence="1" id="KW-1003">Cell membrane</keyword>
<evidence type="ECO:0000256" key="3">
    <source>
        <dbReference type="ARBA" id="ARBA00022989"/>
    </source>
</evidence>
<evidence type="ECO:0000313" key="8">
    <source>
        <dbReference type="EMBL" id="NNU15838.1"/>
    </source>
</evidence>
<dbReference type="Pfam" id="PF06305">
    <property type="entry name" value="LapA_dom"/>
    <property type="match status" value="1"/>
</dbReference>
<accession>A0A7Y3RKP2</accession>
<evidence type="ECO:0000256" key="5">
    <source>
        <dbReference type="SAM" id="Coils"/>
    </source>
</evidence>
<proteinExistence type="predicted"/>
<dbReference type="AlphaFoldDB" id="A0A7Y3RKP2"/>
<feature type="domain" description="Lipopolysaccharide assembly protein A" evidence="7">
    <location>
        <begin position="44"/>
        <end position="92"/>
    </location>
</feature>
<evidence type="ECO:0000259" key="7">
    <source>
        <dbReference type="Pfam" id="PF06305"/>
    </source>
</evidence>
<name>A0A7Y3RKP2_9PROT</name>
<protein>
    <submittedName>
        <fullName evidence="8">DUF1049 domain-containing protein</fullName>
    </submittedName>
</protein>
<keyword evidence="3 6" id="KW-1133">Transmembrane helix</keyword>
<feature type="transmembrane region" description="Helical" evidence="6">
    <location>
        <begin position="43"/>
        <end position="69"/>
    </location>
</feature>
<dbReference type="RefSeq" id="WP_173197597.1">
    <property type="nucleotide sequence ID" value="NZ_JABFCX010000002.1"/>
</dbReference>
<sequence>MPRFLTTVFLILLAPVLVAFFVANRSLVTISFDPTSLEEPALAFTAPLWAGLSGTLLVGFVLGAVGMWISNTRLRKNAKEQRRRVRELEREVKLANERPATSEGGTNLPAVR</sequence>
<keyword evidence="5" id="KW-0175">Coiled coil</keyword>
<dbReference type="Proteomes" id="UP000536835">
    <property type="component" value="Unassembled WGS sequence"/>
</dbReference>
<evidence type="ECO:0000256" key="1">
    <source>
        <dbReference type="ARBA" id="ARBA00022475"/>
    </source>
</evidence>
<dbReference type="EMBL" id="JABFCX010000002">
    <property type="protein sequence ID" value="NNU15838.1"/>
    <property type="molecule type" value="Genomic_DNA"/>
</dbReference>
<keyword evidence="2 6" id="KW-0812">Transmembrane</keyword>